<feature type="compositionally biased region" description="Basic and acidic residues" evidence="1">
    <location>
        <begin position="143"/>
        <end position="153"/>
    </location>
</feature>
<reference evidence="2" key="1">
    <citation type="journal article" date="2020" name="New Phytol.">
        <title>Comparative genomics reveals dynamic genome evolution in host specialist ectomycorrhizal fungi.</title>
        <authorList>
            <person name="Lofgren L.A."/>
            <person name="Nguyen N.H."/>
            <person name="Vilgalys R."/>
            <person name="Ruytinx J."/>
            <person name="Liao H.L."/>
            <person name="Branco S."/>
            <person name="Kuo A."/>
            <person name="LaButti K."/>
            <person name="Lipzen A."/>
            <person name="Andreopoulos W."/>
            <person name="Pangilinan J."/>
            <person name="Riley R."/>
            <person name="Hundley H."/>
            <person name="Na H."/>
            <person name="Barry K."/>
            <person name="Grigoriev I.V."/>
            <person name="Stajich J.E."/>
            <person name="Kennedy P.G."/>
        </authorList>
    </citation>
    <scope>NUCLEOTIDE SEQUENCE</scope>
    <source>
        <strain evidence="2">MN1</strain>
    </source>
</reference>
<accession>A0A9P7JE70</accession>
<feature type="compositionally biased region" description="Low complexity" evidence="1">
    <location>
        <begin position="32"/>
        <end position="46"/>
    </location>
</feature>
<feature type="compositionally biased region" description="Low complexity" evidence="1">
    <location>
        <begin position="165"/>
        <end position="175"/>
    </location>
</feature>
<dbReference type="Proteomes" id="UP000807769">
    <property type="component" value="Unassembled WGS sequence"/>
</dbReference>
<feature type="compositionally biased region" description="Low complexity" evidence="1">
    <location>
        <begin position="70"/>
        <end position="95"/>
    </location>
</feature>
<feature type="region of interest" description="Disordered" evidence="1">
    <location>
        <begin position="315"/>
        <end position="391"/>
    </location>
</feature>
<dbReference type="RefSeq" id="XP_041193690.1">
    <property type="nucleotide sequence ID" value="XM_041330924.1"/>
</dbReference>
<organism evidence="2 3">
    <name type="scientific">Suillus subaureus</name>
    <dbReference type="NCBI Taxonomy" id="48587"/>
    <lineage>
        <taxon>Eukaryota</taxon>
        <taxon>Fungi</taxon>
        <taxon>Dikarya</taxon>
        <taxon>Basidiomycota</taxon>
        <taxon>Agaricomycotina</taxon>
        <taxon>Agaricomycetes</taxon>
        <taxon>Agaricomycetidae</taxon>
        <taxon>Boletales</taxon>
        <taxon>Suillineae</taxon>
        <taxon>Suillaceae</taxon>
        <taxon>Suillus</taxon>
    </lineage>
</organism>
<dbReference type="EMBL" id="JABBWG010000014">
    <property type="protein sequence ID" value="KAG1817271.1"/>
    <property type="molecule type" value="Genomic_DNA"/>
</dbReference>
<name>A0A9P7JE70_9AGAM</name>
<protein>
    <submittedName>
        <fullName evidence="2">Uncharacterized protein</fullName>
    </submittedName>
</protein>
<proteinExistence type="predicted"/>
<evidence type="ECO:0000313" key="3">
    <source>
        <dbReference type="Proteomes" id="UP000807769"/>
    </source>
</evidence>
<dbReference type="AlphaFoldDB" id="A0A9P7JE70"/>
<dbReference type="OrthoDB" id="2564465at2759"/>
<keyword evidence="3" id="KW-1185">Reference proteome</keyword>
<gene>
    <name evidence="2" type="ORF">BJ212DRAFT_1270875</name>
</gene>
<sequence>MGSTLSHTSLEWAVAAGIAGAAAYSYLTYANTDTPTTTSEHPTTGRKGTKSKKKKQTPKATGISKPSEKSITTTTTSSITATSTTTATTATATSAHGNPVPEPTVVPFPHVIPGEFDAVLSSSEDQSVQVKTKKKKTKTKTKKQTEKQKEKQKVTGTTLDDASERQSSSLASQSSGDVPRTYIDMPSEVFSPKAEQELRTLQIRSSSPSFDTDSSWMRIDTRQRARGAKTATGSDNQILAITTDMTSSDVGPSTGDSVIAERTDEDGDASLDVGIPGDKRRTLAERLLPRHRKTAVDDMLERPDYPGLARVMRVQPRPDEAPAPGFSWKDYEDVDDSSGTLNDADGEGDGEWGIVKGKGRTKVSRPSTTPSQLVQQVPQALTKKQRQNAKRNQMLKDAKAEAEADRLTKLAEHRRALEREKIIDQSRRGGGKQTSGGMQATVDSRGKLVWD</sequence>
<feature type="compositionally biased region" description="Basic and acidic residues" evidence="1">
    <location>
        <begin position="416"/>
        <end position="427"/>
    </location>
</feature>
<evidence type="ECO:0000313" key="2">
    <source>
        <dbReference type="EMBL" id="KAG1817271.1"/>
    </source>
</evidence>
<feature type="compositionally biased region" description="Polar residues" evidence="1">
    <location>
        <begin position="364"/>
        <end position="379"/>
    </location>
</feature>
<comment type="caution">
    <text evidence="2">The sequence shown here is derived from an EMBL/GenBank/DDBJ whole genome shotgun (WGS) entry which is preliminary data.</text>
</comment>
<feature type="region of interest" description="Disordered" evidence="1">
    <location>
        <begin position="121"/>
        <end position="214"/>
    </location>
</feature>
<feature type="compositionally biased region" description="Low complexity" evidence="1">
    <location>
        <begin position="205"/>
        <end position="214"/>
    </location>
</feature>
<feature type="compositionally biased region" description="Basic residues" evidence="1">
    <location>
        <begin position="131"/>
        <end position="142"/>
    </location>
</feature>
<feature type="compositionally biased region" description="Basic residues" evidence="1">
    <location>
        <begin position="47"/>
        <end position="57"/>
    </location>
</feature>
<evidence type="ECO:0000256" key="1">
    <source>
        <dbReference type="SAM" id="MobiDB-lite"/>
    </source>
</evidence>
<dbReference type="GeneID" id="64624941"/>
<feature type="region of interest" description="Disordered" evidence="1">
    <location>
        <begin position="416"/>
        <end position="451"/>
    </location>
</feature>
<feature type="region of interest" description="Disordered" evidence="1">
    <location>
        <begin position="32"/>
        <end position="109"/>
    </location>
</feature>